<dbReference type="AlphaFoldDB" id="A0A4T0FZQ8"/>
<reference evidence="4 5" key="1">
    <citation type="submission" date="2019-03" db="EMBL/GenBank/DDBJ databases">
        <title>Sequencing 23 genomes of Wallemia ichthyophaga.</title>
        <authorList>
            <person name="Gostincar C."/>
        </authorList>
    </citation>
    <scope>NUCLEOTIDE SEQUENCE [LARGE SCALE GENOMIC DNA]</scope>
    <source>
        <strain evidence="4 5">EXF-5753</strain>
    </source>
</reference>
<keyword evidence="5" id="KW-1185">Reference proteome</keyword>
<dbReference type="SUPFAM" id="SSF54719">
    <property type="entry name" value="Fe,Mn superoxide dismutase (SOD), C-terminal domain"/>
    <property type="match status" value="1"/>
</dbReference>
<feature type="compositionally biased region" description="Polar residues" evidence="2">
    <location>
        <begin position="201"/>
        <end position="213"/>
    </location>
</feature>
<proteinExistence type="predicted"/>
<evidence type="ECO:0000256" key="2">
    <source>
        <dbReference type="SAM" id="MobiDB-lite"/>
    </source>
</evidence>
<dbReference type="GO" id="GO:0005737">
    <property type="term" value="C:cytoplasm"/>
    <property type="evidence" value="ECO:0007669"/>
    <property type="project" value="TreeGrafter"/>
</dbReference>
<evidence type="ECO:0000313" key="4">
    <source>
        <dbReference type="EMBL" id="TIA93344.1"/>
    </source>
</evidence>
<comment type="function">
    <text evidence="1">Component of the mitochondrial ribosome (mitoribosome), a dedicated translation machinery responsible for the synthesis of mitochondrial genome-encoded proteins, including at least some of the essential transmembrane subunits of the mitochondrial respiratory chain. The mitoribosomes are attached to the mitochondrial inner membrane and translation products are cotranslationally integrated into the membrane.</text>
</comment>
<evidence type="ECO:0000256" key="1">
    <source>
        <dbReference type="ARBA" id="ARBA00037226"/>
    </source>
</evidence>
<organism evidence="4 5">
    <name type="scientific">Wallemia hederae</name>
    <dbReference type="NCBI Taxonomy" id="1540922"/>
    <lineage>
        <taxon>Eukaryota</taxon>
        <taxon>Fungi</taxon>
        <taxon>Dikarya</taxon>
        <taxon>Basidiomycota</taxon>
        <taxon>Wallemiomycotina</taxon>
        <taxon>Wallemiomycetes</taxon>
        <taxon>Wallemiales</taxon>
        <taxon>Wallemiaceae</taxon>
        <taxon>Wallemia</taxon>
    </lineage>
</organism>
<dbReference type="PANTHER" id="PTHR43595:SF2">
    <property type="entry name" value="SMALL RIBOSOMAL SUBUNIT PROTEIN MS42"/>
    <property type="match status" value="1"/>
</dbReference>
<evidence type="ECO:0000259" key="3">
    <source>
        <dbReference type="Pfam" id="PF02777"/>
    </source>
</evidence>
<name>A0A4T0FZQ8_9BASI</name>
<dbReference type="SUPFAM" id="SSF46609">
    <property type="entry name" value="Fe,Mn superoxide dismutase (SOD), N-terminal domain"/>
    <property type="match status" value="1"/>
</dbReference>
<dbReference type="Proteomes" id="UP000310189">
    <property type="component" value="Unassembled WGS sequence"/>
</dbReference>
<dbReference type="PANTHER" id="PTHR43595">
    <property type="entry name" value="37S RIBOSOMAL PROTEIN S26, MITOCHONDRIAL"/>
    <property type="match status" value="1"/>
</dbReference>
<dbReference type="GO" id="GO:0004784">
    <property type="term" value="F:superoxide dismutase activity"/>
    <property type="evidence" value="ECO:0007669"/>
    <property type="project" value="InterPro"/>
</dbReference>
<dbReference type="GO" id="GO:0046872">
    <property type="term" value="F:metal ion binding"/>
    <property type="evidence" value="ECO:0007669"/>
    <property type="project" value="InterPro"/>
</dbReference>
<feature type="region of interest" description="Disordered" evidence="2">
    <location>
        <begin position="197"/>
        <end position="228"/>
    </location>
</feature>
<dbReference type="InterPro" id="IPR036314">
    <property type="entry name" value="SOD_C_sf"/>
</dbReference>
<gene>
    <name evidence="4" type="ORF">E3P99_00121</name>
</gene>
<dbReference type="InterPro" id="IPR019832">
    <property type="entry name" value="Mn/Fe_SOD_C"/>
</dbReference>
<dbReference type="OrthoDB" id="275227at2759"/>
<dbReference type="InterPro" id="IPR036324">
    <property type="entry name" value="Mn/Fe_SOD_N_sf"/>
</dbReference>
<comment type="caution">
    <text evidence="4">The sequence shown here is derived from an EMBL/GenBank/DDBJ whole genome shotgun (WGS) entry which is preliminary data.</text>
</comment>
<protein>
    <recommendedName>
        <fullName evidence="3">Manganese/iron superoxide dismutase C-terminal domain-containing protein</fullName>
    </recommendedName>
</protein>
<feature type="domain" description="Manganese/iron superoxide dismutase C-terminal" evidence="3">
    <location>
        <begin position="112"/>
        <end position="170"/>
    </location>
</feature>
<dbReference type="Gene3D" id="3.55.40.20">
    <property type="entry name" value="Iron/manganese superoxide dismutase, C-terminal domain"/>
    <property type="match status" value="1"/>
</dbReference>
<accession>A0A4T0FZQ8</accession>
<dbReference type="EMBL" id="SPNW01000002">
    <property type="protein sequence ID" value="TIA93344.1"/>
    <property type="molecule type" value="Genomic_DNA"/>
</dbReference>
<evidence type="ECO:0000313" key="5">
    <source>
        <dbReference type="Proteomes" id="UP000310189"/>
    </source>
</evidence>
<dbReference type="Pfam" id="PF02777">
    <property type="entry name" value="Sod_Fe_C"/>
    <property type="match status" value="2"/>
</dbReference>
<sequence>MLRAGINRALSRSTRQFHSVPASRLNLDKGLGGFMSPKTLQTVSQQWQEGLLNRLNDVVRDTELENLSVVQTVINAATNRQNILAFNYASEALNNSFFLSNLTQAEEAQEPKGFLHSHIEKSFGSIQGFKSQFGATANALTGSGYVWLVSDTSRTLGIVTTYGAGTVLVRSRQQRGLWNNFSLDKVDSGAAASAGAASASTIENSGNPLSSPTHKTHAGAHTSPQQTREYSTLNQESRSLAESGDVLTPLLCLGVAERNYMNDHGVWGREEYIKEFWNVVDWNKVEEAFSKLISRRVTV</sequence>
<feature type="domain" description="Manganese/iron superoxide dismutase C-terminal" evidence="3">
    <location>
        <begin position="230"/>
        <end position="287"/>
    </location>
</feature>